<dbReference type="AlphaFoldDB" id="A0A448YXH1"/>
<accession>A0A448YXH1</accession>
<organism evidence="1 2">
    <name type="scientific">Pseudo-nitzschia multistriata</name>
    <dbReference type="NCBI Taxonomy" id="183589"/>
    <lineage>
        <taxon>Eukaryota</taxon>
        <taxon>Sar</taxon>
        <taxon>Stramenopiles</taxon>
        <taxon>Ochrophyta</taxon>
        <taxon>Bacillariophyta</taxon>
        <taxon>Bacillariophyceae</taxon>
        <taxon>Bacillariophycidae</taxon>
        <taxon>Bacillariales</taxon>
        <taxon>Bacillariaceae</taxon>
        <taxon>Pseudo-nitzschia</taxon>
    </lineage>
</organism>
<reference evidence="1 2" key="1">
    <citation type="submission" date="2019-01" db="EMBL/GenBank/DDBJ databases">
        <authorList>
            <person name="Ferrante I. M."/>
        </authorList>
    </citation>
    <scope>NUCLEOTIDE SEQUENCE [LARGE SCALE GENOMIC DNA]</scope>
    <source>
        <strain evidence="1 2">B856</strain>
    </source>
</reference>
<protein>
    <submittedName>
        <fullName evidence="1">Uncharacterized protein</fullName>
    </submittedName>
</protein>
<evidence type="ECO:0000313" key="1">
    <source>
        <dbReference type="EMBL" id="VEU34419.1"/>
    </source>
</evidence>
<sequence length="69" mass="7229">MSNHSSDLVTFGKVIGPSRPTTAVGTSIAGLPASAIELPWMPMALTPLLNLSCKRSDILPKMPLPGRVS</sequence>
<dbReference type="EMBL" id="CAACVS010000027">
    <property type="protein sequence ID" value="VEU34419.1"/>
    <property type="molecule type" value="Genomic_DNA"/>
</dbReference>
<gene>
    <name evidence="1" type="ORF">PSNMU_V1.4_AUG-EV-PASAV3_0010410</name>
</gene>
<name>A0A448YXH1_9STRA</name>
<dbReference type="Proteomes" id="UP000291116">
    <property type="component" value="Unassembled WGS sequence"/>
</dbReference>
<evidence type="ECO:0000313" key="2">
    <source>
        <dbReference type="Proteomes" id="UP000291116"/>
    </source>
</evidence>
<proteinExistence type="predicted"/>
<keyword evidence="2" id="KW-1185">Reference proteome</keyword>